<organism evidence="1 2">
    <name type="scientific">Kribbella orskensis</name>
    <dbReference type="NCBI Taxonomy" id="2512216"/>
    <lineage>
        <taxon>Bacteria</taxon>
        <taxon>Bacillati</taxon>
        <taxon>Actinomycetota</taxon>
        <taxon>Actinomycetes</taxon>
        <taxon>Propionibacteriales</taxon>
        <taxon>Kribbellaceae</taxon>
        <taxon>Kribbella</taxon>
    </lineage>
</organism>
<evidence type="ECO:0000313" key="2">
    <source>
        <dbReference type="Proteomes" id="UP000295818"/>
    </source>
</evidence>
<dbReference type="RefSeq" id="WP_132191462.1">
    <property type="nucleotide sequence ID" value="NZ_SLWM01000011.1"/>
</dbReference>
<dbReference type="Proteomes" id="UP000295818">
    <property type="component" value="Unassembled WGS sequence"/>
</dbReference>
<reference evidence="1 2" key="1">
    <citation type="journal article" date="2015" name="Stand. Genomic Sci.">
        <title>Genomic Encyclopedia of Bacterial and Archaeal Type Strains, Phase III: the genomes of soil and plant-associated and newly described type strains.</title>
        <authorList>
            <person name="Whitman W.B."/>
            <person name="Woyke T."/>
            <person name="Klenk H.P."/>
            <person name="Zhou Y."/>
            <person name="Lilburn T.G."/>
            <person name="Beck B.J."/>
            <person name="De Vos P."/>
            <person name="Vandamme P."/>
            <person name="Eisen J.A."/>
            <person name="Garrity G."/>
            <person name="Hugenholtz P."/>
            <person name="Kyrpides N.C."/>
        </authorList>
    </citation>
    <scope>NUCLEOTIDE SEQUENCE [LARGE SCALE GENOMIC DNA]</scope>
    <source>
        <strain evidence="1 2">VKM Ac-2538</strain>
    </source>
</reference>
<protein>
    <submittedName>
        <fullName evidence="1">Uncharacterized protein</fullName>
    </submittedName>
</protein>
<sequence>MEFHEFNDDYTVTRERLRAGKLIDVAAEQQRLLALVPQLVDPNHQQVARNLIAALPGSAAPAAPPSPEMAEALQIQDTAFYAGGTKEEKLAALAAARKKIWEIADGAGEDSAQIRGLTRMLEHRENDLAEDLPWSDPPPADTAGS</sequence>
<keyword evidence="2" id="KW-1185">Reference proteome</keyword>
<name>A0ABY2BGI7_9ACTN</name>
<evidence type="ECO:0000313" key="1">
    <source>
        <dbReference type="EMBL" id="TCO18903.1"/>
    </source>
</evidence>
<proteinExistence type="predicted"/>
<dbReference type="EMBL" id="SLWM01000011">
    <property type="protein sequence ID" value="TCO18903.1"/>
    <property type="molecule type" value="Genomic_DNA"/>
</dbReference>
<accession>A0ABY2BGI7</accession>
<comment type="caution">
    <text evidence="1">The sequence shown here is derived from an EMBL/GenBank/DDBJ whole genome shotgun (WGS) entry which is preliminary data.</text>
</comment>
<gene>
    <name evidence="1" type="ORF">EV644_111141</name>
</gene>